<sequence>MGGGENYHTGWESPIHVVSSHKFPFLKDQDEENRLRIKE</sequence>
<dbReference type="AlphaFoldDB" id="A0A4Y2SKT7"/>
<evidence type="ECO:0000313" key="2">
    <source>
        <dbReference type="Proteomes" id="UP000499080"/>
    </source>
</evidence>
<proteinExistence type="predicted"/>
<dbReference type="EMBL" id="BGPR01022517">
    <property type="protein sequence ID" value="GBN88898.1"/>
    <property type="molecule type" value="Genomic_DNA"/>
</dbReference>
<accession>A0A4Y2SKT7</accession>
<reference evidence="1 2" key="1">
    <citation type="journal article" date="2019" name="Sci. Rep.">
        <title>Orb-weaving spider Araneus ventricosus genome elucidates the spidroin gene catalogue.</title>
        <authorList>
            <person name="Kono N."/>
            <person name="Nakamura H."/>
            <person name="Ohtoshi R."/>
            <person name="Moran D.A.P."/>
            <person name="Shinohara A."/>
            <person name="Yoshida Y."/>
            <person name="Fujiwara M."/>
            <person name="Mori M."/>
            <person name="Tomita M."/>
            <person name="Arakawa K."/>
        </authorList>
    </citation>
    <scope>NUCLEOTIDE SEQUENCE [LARGE SCALE GENOMIC DNA]</scope>
</reference>
<protein>
    <submittedName>
        <fullName evidence="1">Uncharacterized protein</fullName>
    </submittedName>
</protein>
<keyword evidence="2" id="KW-1185">Reference proteome</keyword>
<name>A0A4Y2SKT7_ARAVE</name>
<gene>
    <name evidence="1" type="ORF">AVEN_234939_1</name>
</gene>
<dbReference type="Proteomes" id="UP000499080">
    <property type="component" value="Unassembled WGS sequence"/>
</dbReference>
<evidence type="ECO:0000313" key="1">
    <source>
        <dbReference type="EMBL" id="GBN88898.1"/>
    </source>
</evidence>
<organism evidence="1 2">
    <name type="scientific">Araneus ventricosus</name>
    <name type="common">Orbweaver spider</name>
    <name type="synonym">Epeira ventricosa</name>
    <dbReference type="NCBI Taxonomy" id="182803"/>
    <lineage>
        <taxon>Eukaryota</taxon>
        <taxon>Metazoa</taxon>
        <taxon>Ecdysozoa</taxon>
        <taxon>Arthropoda</taxon>
        <taxon>Chelicerata</taxon>
        <taxon>Arachnida</taxon>
        <taxon>Araneae</taxon>
        <taxon>Araneomorphae</taxon>
        <taxon>Entelegynae</taxon>
        <taxon>Araneoidea</taxon>
        <taxon>Araneidae</taxon>
        <taxon>Araneus</taxon>
    </lineage>
</organism>
<comment type="caution">
    <text evidence="1">The sequence shown here is derived from an EMBL/GenBank/DDBJ whole genome shotgun (WGS) entry which is preliminary data.</text>
</comment>
<feature type="non-terminal residue" evidence="1">
    <location>
        <position position="39"/>
    </location>
</feature>